<organism evidence="7 8">
    <name type="scientific">Faecalibacterium prausnitzii</name>
    <dbReference type="NCBI Taxonomy" id="853"/>
    <lineage>
        <taxon>Bacteria</taxon>
        <taxon>Bacillati</taxon>
        <taxon>Bacillota</taxon>
        <taxon>Clostridia</taxon>
        <taxon>Eubacteriales</taxon>
        <taxon>Oscillospiraceae</taxon>
        <taxon>Faecalibacterium</taxon>
    </lineage>
</organism>
<evidence type="ECO:0000256" key="1">
    <source>
        <dbReference type="ARBA" id="ARBA00010688"/>
    </source>
</evidence>
<dbReference type="Gene3D" id="3.40.1190.20">
    <property type="match status" value="1"/>
</dbReference>
<evidence type="ECO:0000259" key="6">
    <source>
        <dbReference type="Pfam" id="PF00294"/>
    </source>
</evidence>
<dbReference type="Proteomes" id="UP000251634">
    <property type="component" value="Unassembled WGS sequence"/>
</dbReference>
<dbReference type="GO" id="GO:0016301">
    <property type="term" value="F:kinase activity"/>
    <property type="evidence" value="ECO:0007669"/>
    <property type="project" value="UniProtKB-KW"/>
</dbReference>
<dbReference type="EMBL" id="PRKZ01000007">
    <property type="protein sequence ID" value="RAW48845.1"/>
    <property type="molecule type" value="Genomic_DNA"/>
</dbReference>
<protein>
    <submittedName>
        <fullName evidence="7">Carbohydrate kinase</fullName>
    </submittedName>
</protein>
<evidence type="ECO:0000256" key="3">
    <source>
        <dbReference type="ARBA" id="ARBA00022741"/>
    </source>
</evidence>
<comment type="similarity">
    <text evidence="1">Belongs to the carbohydrate kinase PfkB family.</text>
</comment>
<proteinExistence type="inferred from homology"/>
<accession>A0A329THE4</accession>
<dbReference type="GO" id="GO:0005524">
    <property type="term" value="F:ATP binding"/>
    <property type="evidence" value="ECO:0007669"/>
    <property type="project" value="UniProtKB-KW"/>
</dbReference>
<keyword evidence="3" id="KW-0547">Nucleotide-binding</keyword>
<evidence type="ECO:0000313" key="8">
    <source>
        <dbReference type="Proteomes" id="UP000251634"/>
    </source>
</evidence>
<gene>
    <name evidence="7" type="ORF">C4N25_09995</name>
</gene>
<dbReference type="InterPro" id="IPR011611">
    <property type="entry name" value="PfkB_dom"/>
</dbReference>
<dbReference type="PANTHER" id="PTHR43085:SF1">
    <property type="entry name" value="PSEUDOURIDINE KINASE-RELATED"/>
    <property type="match status" value="1"/>
</dbReference>
<dbReference type="InterPro" id="IPR029056">
    <property type="entry name" value="Ribokinase-like"/>
</dbReference>
<evidence type="ECO:0000256" key="5">
    <source>
        <dbReference type="ARBA" id="ARBA00022840"/>
    </source>
</evidence>
<sequence length="302" mass="32497">MGVYCFSICFSKNRERPERRSPMSPKHTIYCLGEVLLALDADAPLAHAESFRPRLGGDAAVLAQACAAQGGRASLLAQLGEDPFGQRAASTLAAAGVDTAHMRFSRTLPTALLFEAGGEALSYRGRTAGLQFAPEQLEPGLFQPGDALLFASSGLCDSPLRYTHLAALTAARDAGALTCFAPCLEPALWPQPEGEAAPREVTRQLLPRADIALLTTEELEFLFGTAEMRVALFPLLRGHTQLVLLARAEGIHAFTRTNHAFWPGLSLPAPRLAAKALCCLLQKNSTPEKLPRLTTRQLQTIL</sequence>
<reference evidence="7 8" key="1">
    <citation type="submission" date="2018-02" db="EMBL/GenBank/DDBJ databases">
        <title>Complete genome sequencing of Faecalibacterium prausnitzii strains isolated from the human gut.</title>
        <authorList>
            <person name="Fitzgerald B.C."/>
            <person name="Shkoporov A.N."/>
            <person name="Ross P.R."/>
            <person name="Hill C."/>
        </authorList>
    </citation>
    <scope>NUCLEOTIDE SEQUENCE [LARGE SCALE GENOMIC DNA]</scope>
    <source>
        <strain evidence="7 8">APC942/8-14-2</strain>
    </source>
</reference>
<dbReference type="InterPro" id="IPR050306">
    <property type="entry name" value="PfkB_Carbo_kinase"/>
</dbReference>
<dbReference type="SUPFAM" id="SSF53613">
    <property type="entry name" value="Ribokinase-like"/>
    <property type="match status" value="1"/>
</dbReference>
<name>A0A329THE4_9FIRM</name>
<feature type="domain" description="Carbohydrate kinase PfkB" evidence="6">
    <location>
        <begin position="28"/>
        <end position="231"/>
    </location>
</feature>
<dbReference type="PANTHER" id="PTHR43085">
    <property type="entry name" value="HEXOKINASE FAMILY MEMBER"/>
    <property type="match status" value="1"/>
</dbReference>
<keyword evidence="4 7" id="KW-0418">Kinase</keyword>
<comment type="caution">
    <text evidence="7">The sequence shown here is derived from an EMBL/GenBank/DDBJ whole genome shotgun (WGS) entry which is preliminary data.</text>
</comment>
<keyword evidence="5" id="KW-0067">ATP-binding</keyword>
<evidence type="ECO:0000256" key="2">
    <source>
        <dbReference type="ARBA" id="ARBA00022679"/>
    </source>
</evidence>
<keyword evidence="2" id="KW-0808">Transferase</keyword>
<dbReference type="AlphaFoldDB" id="A0A329THE4"/>
<dbReference type="Pfam" id="PF00294">
    <property type="entry name" value="PfkB"/>
    <property type="match status" value="1"/>
</dbReference>
<evidence type="ECO:0000256" key="4">
    <source>
        <dbReference type="ARBA" id="ARBA00022777"/>
    </source>
</evidence>
<evidence type="ECO:0000313" key="7">
    <source>
        <dbReference type="EMBL" id="RAW48845.1"/>
    </source>
</evidence>